<keyword evidence="3" id="KW-1185">Reference proteome</keyword>
<protein>
    <recommendedName>
        <fullName evidence="4">Integrase</fullName>
    </recommendedName>
</protein>
<dbReference type="EMBL" id="JACIET010000001">
    <property type="protein sequence ID" value="MBB4011353.1"/>
    <property type="molecule type" value="Genomic_DNA"/>
</dbReference>
<dbReference type="AlphaFoldDB" id="A0A840BFA7"/>
<comment type="caution">
    <text evidence="2">The sequence shown here is derived from an EMBL/GenBank/DDBJ whole genome shotgun (WGS) entry which is preliminary data.</text>
</comment>
<evidence type="ECO:0000256" key="1">
    <source>
        <dbReference type="SAM" id="MobiDB-lite"/>
    </source>
</evidence>
<name>A0A840BFA7_9RHOO</name>
<sequence length="980" mass="109696">MRLNPTPSQRADQGRRGDAALVNIEEAARASALHQFVAETEARFTKRLPGMKYQAERWNFKEASGQFDKKGRAIDLRTLHSLKAVDVTLYLVKEALAGLHPSFGEAAHALLALWVLESKVKGSWEFTVGLRTLRHLALPASGWQADAPIWELRAEHLKFIERVEISRCLSSQNTAELSKQGLTFEGLVVSGVAQEGTSGGKALDTLLNLFRAVNELHKAKVVGALPKRMSQETSLALNRILVLQRRRFKEVKGVELGPSIQALSDAICAMADGDPRLSAIQQAALCVMGIEMCAPSRINEVLTLSIHDRLHDATAYDQAPQQQDVPESEVAPEPADGGGKAGQDARHAKKAVGLNEARLLHQTHAAMKQASLPTHDNALSNTVLMKGSKGAAWGAKPLMDFMVVMFNECFDRLTDMGRRSRMLLAHYEQHPDRLYLPPDLEHLRGRPLSKVQVGRIMLLDGDLGLDEEDYRRRCHKARSATRATVWPKLSKAHAHTVRQRPDWAAAVADDRERFTLATGCGLPDKDWNETNLTRYIEWSVLEAELLRQVKAQIHSLPWVTQRIRYTGRLSNMLMAFDHLDNTPPYLPGALSDENIRYRLKSCSQGNYARLQTVFEALEIQMPLRGTKGDDAKLVPAYCSPHDPRRWLTTMSLRHGGAELSRMLVNMWANRTDMNQLNAYDYRSGEERAHATLQVIPPALHSLGPSDLDEMIQEEMISDYGLSARSGYAVIAGLRTLRLATMEAIHSAELSHPSAKAGEQLLIVYPTRFGVCLHQHHATPCTNHRGCEGACATQRIVKGHLPSNQRVREREQQLFEVICHVVRRTILARNREAVHDLDRIDAHLKALIEPNMTVERLAQMLIGEFESIKDLIKDAVFRADLEDAFVYRKYVEILDDSTVPNGTPIRYLNRSRNGRPEFERNLEALGGRAALEQQALQALEENPWMARRGSVNDEDPGEELTYDGSDDKGEDDDQDADEGEQ</sequence>
<evidence type="ECO:0008006" key="4">
    <source>
        <dbReference type="Google" id="ProtNLM"/>
    </source>
</evidence>
<proteinExistence type="predicted"/>
<dbReference type="RefSeq" id="WP_183631802.1">
    <property type="nucleotide sequence ID" value="NZ_BAABLE010000011.1"/>
</dbReference>
<accession>A0A840BFA7</accession>
<evidence type="ECO:0000313" key="3">
    <source>
        <dbReference type="Proteomes" id="UP000561045"/>
    </source>
</evidence>
<feature type="region of interest" description="Disordered" evidence="1">
    <location>
        <begin position="318"/>
        <end position="348"/>
    </location>
</feature>
<evidence type="ECO:0000313" key="2">
    <source>
        <dbReference type="EMBL" id="MBB4011353.1"/>
    </source>
</evidence>
<feature type="region of interest" description="Disordered" evidence="1">
    <location>
        <begin position="940"/>
        <end position="980"/>
    </location>
</feature>
<dbReference type="Proteomes" id="UP000561045">
    <property type="component" value="Unassembled WGS sequence"/>
</dbReference>
<reference evidence="2 3" key="1">
    <citation type="submission" date="2020-08" db="EMBL/GenBank/DDBJ databases">
        <title>Genomic Encyclopedia of Type Strains, Phase IV (KMG-IV): sequencing the most valuable type-strain genomes for metagenomic binning, comparative biology and taxonomic classification.</title>
        <authorList>
            <person name="Goeker M."/>
        </authorList>
    </citation>
    <scope>NUCLEOTIDE SEQUENCE [LARGE SCALE GENOMIC DNA]</scope>
    <source>
        <strain evidence="2 3">DSM 106739</strain>
    </source>
</reference>
<organism evidence="2 3">
    <name type="scientific">Niveibacterium umoris</name>
    <dbReference type="NCBI Taxonomy" id="1193620"/>
    <lineage>
        <taxon>Bacteria</taxon>
        <taxon>Pseudomonadati</taxon>
        <taxon>Pseudomonadota</taxon>
        <taxon>Betaproteobacteria</taxon>
        <taxon>Rhodocyclales</taxon>
        <taxon>Rhodocyclaceae</taxon>
        <taxon>Niveibacterium</taxon>
    </lineage>
</organism>
<gene>
    <name evidence="2" type="ORF">GGR36_000661</name>
</gene>
<feature type="compositionally biased region" description="Acidic residues" evidence="1">
    <location>
        <begin position="951"/>
        <end position="960"/>
    </location>
</feature>
<feature type="compositionally biased region" description="Acidic residues" evidence="1">
    <location>
        <begin position="967"/>
        <end position="980"/>
    </location>
</feature>